<keyword evidence="1" id="KW-1133">Transmembrane helix</keyword>
<name>A0A5C5WIX2_9BACT</name>
<keyword evidence="3" id="KW-1185">Reference proteome</keyword>
<protein>
    <submittedName>
        <fullName evidence="2">ABC-2 family transporter protein</fullName>
    </submittedName>
</protein>
<reference evidence="2 3" key="1">
    <citation type="submission" date="2019-02" db="EMBL/GenBank/DDBJ databases">
        <title>Deep-cultivation of Planctomycetes and their phenomic and genomic characterization uncovers novel biology.</title>
        <authorList>
            <person name="Wiegand S."/>
            <person name="Jogler M."/>
            <person name="Boedeker C."/>
            <person name="Pinto D."/>
            <person name="Vollmers J."/>
            <person name="Rivas-Marin E."/>
            <person name="Kohn T."/>
            <person name="Peeters S.H."/>
            <person name="Heuer A."/>
            <person name="Rast P."/>
            <person name="Oberbeckmann S."/>
            <person name="Bunk B."/>
            <person name="Jeske O."/>
            <person name="Meyerdierks A."/>
            <person name="Storesund J.E."/>
            <person name="Kallscheuer N."/>
            <person name="Luecker S."/>
            <person name="Lage O.M."/>
            <person name="Pohl T."/>
            <person name="Merkel B.J."/>
            <person name="Hornburger P."/>
            <person name="Mueller R.-W."/>
            <person name="Bruemmer F."/>
            <person name="Labrenz M."/>
            <person name="Spormann A.M."/>
            <person name="Op Den Camp H."/>
            <person name="Overmann J."/>
            <person name="Amann R."/>
            <person name="Jetten M.S.M."/>
            <person name="Mascher T."/>
            <person name="Medema M.H."/>
            <person name="Devos D.P."/>
            <person name="Kaster A.-K."/>
            <person name="Ovreas L."/>
            <person name="Rohde M."/>
            <person name="Galperin M.Y."/>
            <person name="Jogler C."/>
        </authorList>
    </citation>
    <scope>NUCLEOTIDE SEQUENCE [LARGE SCALE GENOMIC DNA]</scope>
    <source>
        <strain evidence="2 3">Pla22</strain>
    </source>
</reference>
<evidence type="ECO:0000313" key="2">
    <source>
        <dbReference type="EMBL" id="TWT50698.1"/>
    </source>
</evidence>
<dbReference type="Proteomes" id="UP000316598">
    <property type="component" value="Unassembled WGS sequence"/>
</dbReference>
<feature type="transmembrane region" description="Helical" evidence="1">
    <location>
        <begin position="337"/>
        <end position="366"/>
    </location>
</feature>
<feature type="transmembrane region" description="Helical" evidence="1">
    <location>
        <begin position="386"/>
        <end position="410"/>
    </location>
</feature>
<accession>A0A5C5WIX2</accession>
<feature type="transmembrane region" description="Helical" evidence="1">
    <location>
        <begin position="129"/>
        <end position="152"/>
    </location>
</feature>
<dbReference type="OrthoDB" id="5524691at2"/>
<feature type="transmembrane region" description="Helical" evidence="1">
    <location>
        <begin position="230"/>
        <end position="249"/>
    </location>
</feature>
<feature type="transmembrane region" description="Helical" evidence="1">
    <location>
        <begin position="422"/>
        <end position="441"/>
    </location>
</feature>
<feature type="transmembrane region" description="Helical" evidence="1">
    <location>
        <begin position="158"/>
        <end position="182"/>
    </location>
</feature>
<comment type="caution">
    <text evidence="2">The sequence shown here is derived from an EMBL/GenBank/DDBJ whole genome shotgun (WGS) entry which is preliminary data.</text>
</comment>
<keyword evidence="1" id="KW-0472">Membrane</keyword>
<evidence type="ECO:0000313" key="3">
    <source>
        <dbReference type="Proteomes" id="UP000316598"/>
    </source>
</evidence>
<dbReference type="AlphaFoldDB" id="A0A5C5WIX2"/>
<feature type="transmembrane region" description="Helical" evidence="1">
    <location>
        <begin position="194"/>
        <end position="218"/>
    </location>
</feature>
<feature type="transmembrane region" description="Helical" evidence="1">
    <location>
        <begin position="270"/>
        <end position="289"/>
    </location>
</feature>
<feature type="transmembrane region" description="Helical" evidence="1">
    <location>
        <begin position="295"/>
        <end position="316"/>
    </location>
</feature>
<dbReference type="RefSeq" id="WP_146515882.1">
    <property type="nucleotide sequence ID" value="NZ_SJPI01000002.1"/>
</dbReference>
<proteinExistence type="predicted"/>
<feature type="transmembrane region" description="Helical" evidence="1">
    <location>
        <begin position="43"/>
        <end position="60"/>
    </location>
</feature>
<sequence length="522" mass="57165">MTAAIPTESKLLRRIDEFCELVGDKLNPILVKETRQALKSRQFVITFSILLFAALAWTIIGSLMMMPRIYTSPSAPRMLIGYYIVLAIPMLMVVPLAAYRSLEGEIDDGTLELLSITVLSPWQIVIGKLASAVLQMLLYFVALFPCVAYAYTLRGVDLPTVLLMVAVLLVAGLLLTVVALFFAPLARTRSGRIVTLLAVMMILLGAEWGLAVLVINMIMYGNPLSSSELYYVVLASIAIPLSLGHLLLATTAAQLTPDSENRSTQIRCSMLIVTSVALGLSALAILMLGRSGFSVAVFMCLTLSALWTVAASMMCAESPIVTPRVRRELPSSFLSRAALTWLTPGPATGLVFSSTAIVVTTAFIVGGMMVLRDQGNGVGMGRELNVFPRICIAYSTYLIGFLTAVYWVIAQIRRRNHPRVELGIAALIAVAVLSALIPYSIGLHFNDYRDYPYSMFQITNWAWTISEVARTSTRMALMVPVGFFVTLSFMVTVLSNPKLVFPRRIAMPKRVQQELDANKASR</sequence>
<dbReference type="EMBL" id="SJPI01000002">
    <property type="protein sequence ID" value="TWT50698.1"/>
    <property type="molecule type" value="Genomic_DNA"/>
</dbReference>
<feature type="transmembrane region" description="Helical" evidence="1">
    <location>
        <begin position="475"/>
        <end position="494"/>
    </location>
</feature>
<feature type="transmembrane region" description="Helical" evidence="1">
    <location>
        <begin position="80"/>
        <end position="99"/>
    </location>
</feature>
<keyword evidence="1" id="KW-0812">Transmembrane</keyword>
<evidence type="ECO:0000256" key="1">
    <source>
        <dbReference type="SAM" id="Phobius"/>
    </source>
</evidence>
<organism evidence="2 3">
    <name type="scientific">Rubripirellula amarantea</name>
    <dbReference type="NCBI Taxonomy" id="2527999"/>
    <lineage>
        <taxon>Bacteria</taxon>
        <taxon>Pseudomonadati</taxon>
        <taxon>Planctomycetota</taxon>
        <taxon>Planctomycetia</taxon>
        <taxon>Pirellulales</taxon>
        <taxon>Pirellulaceae</taxon>
        <taxon>Rubripirellula</taxon>
    </lineage>
</organism>
<gene>
    <name evidence="2" type="ORF">Pla22_34410</name>
</gene>